<evidence type="ECO:0000256" key="1">
    <source>
        <dbReference type="SAM" id="SignalP"/>
    </source>
</evidence>
<keyword evidence="1" id="KW-0732">Signal</keyword>
<evidence type="ECO:0008006" key="4">
    <source>
        <dbReference type="Google" id="ProtNLM"/>
    </source>
</evidence>
<dbReference type="EMBL" id="LAFY01001246">
    <property type="protein sequence ID" value="KJX95705.1"/>
    <property type="molecule type" value="Genomic_DNA"/>
</dbReference>
<dbReference type="Proteomes" id="UP000033647">
    <property type="component" value="Unassembled WGS sequence"/>
</dbReference>
<organism evidence="2 3">
    <name type="scientific">Zymoseptoria brevis</name>
    <dbReference type="NCBI Taxonomy" id="1047168"/>
    <lineage>
        <taxon>Eukaryota</taxon>
        <taxon>Fungi</taxon>
        <taxon>Dikarya</taxon>
        <taxon>Ascomycota</taxon>
        <taxon>Pezizomycotina</taxon>
        <taxon>Dothideomycetes</taxon>
        <taxon>Dothideomycetidae</taxon>
        <taxon>Mycosphaerellales</taxon>
        <taxon>Mycosphaerellaceae</taxon>
        <taxon>Zymoseptoria</taxon>
    </lineage>
</organism>
<feature type="non-terminal residue" evidence="2">
    <location>
        <position position="60"/>
    </location>
</feature>
<feature type="signal peptide" evidence="1">
    <location>
        <begin position="1"/>
        <end position="16"/>
    </location>
</feature>
<gene>
    <name evidence="2" type="ORF">TI39_contig1258g00001</name>
</gene>
<protein>
    <recommendedName>
        <fullName evidence="4">Secreted protein</fullName>
    </recommendedName>
</protein>
<dbReference type="AlphaFoldDB" id="A0A0F4GHN2"/>
<evidence type="ECO:0000313" key="2">
    <source>
        <dbReference type="EMBL" id="KJX95705.1"/>
    </source>
</evidence>
<keyword evidence="3" id="KW-1185">Reference proteome</keyword>
<evidence type="ECO:0000313" key="3">
    <source>
        <dbReference type="Proteomes" id="UP000033647"/>
    </source>
</evidence>
<comment type="caution">
    <text evidence="2">The sequence shown here is derived from an EMBL/GenBank/DDBJ whole genome shotgun (WGS) entry which is preliminary data.</text>
</comment>
<reference evidence="2 3" key="1">
    <citation type="submission" date="2015-03" db="EMBL/GenBank/DDBJ databases">
        <title>RNA-seq based gene annotation and comparative genomics of four Zymoseptoria species reveal species-specific pathogenicity related genes and transposable element activity.</title>
        <authorList>
            <person name="Grandaubert J."/>
            <person name="Bhattacharyya A."/>
            <person name="Stukenbrock E.H."/>
        </authorList>
    </citation>
    <scope>NUCLEOTIDE SEQUENCE [LARGE SCALE GENOMIC DNA]</scope>
    <source>
        <strain evidence="2 3">Zb18110</strain>
    </source>
</reference>
<proteinExistence type="predicted"/>
<accession>A0A0F4GHN2</accession>
<name>A0A0F4GHN2_9PEZI</name>
<sequence length="60" mass="6474">MKLSILLLSMASSSMAWWFCYNYDGGDGVCQGENGDRGTQPCWPDFKCHVVSPSTPAGNG</sequence>
<feature type="chain" id="PRO_5002468705" description="Secreted protein" evidence="1">
    <location>
        <begin position="17"/>
        <end position="60"/>
    </location>
</feature>